<dbReference type="EMBL" id="CAKOGP040002447">
    <property type="protein sequence ID" value="CAJ1969991.1"/>
    <property type="molecule type" value="Genomic_DNA"/>
</dbReference>
<gene>
    <name evidence="2" type="ORF">CYCCA115_LOCUS24015</name>
</gene>
<organism evidence="2 3">
    <name type="scientific">Cylindrotheca closterium</name>
    <dbReference type="NCBI Taxonomy" id="2856"/>
    <lineage>
        <taxon>Eukaryota</taxon>
        <taxon>Sar</taxon>
        <taxon>Stramenopiles</taxon>
        <taxon>Ochrophyta</taxon>
        <taxon>Bacillariophyta</taxon>
        <taxon>Bacillariophyceae</taxon>
        <taxon>Bacillariophycidae</taxon>
        <taxon>Bacillariales</taxon>
        <taxon>Bacillariaceae</taxon>
        <taxon>Cylindrotheca</taxon>
    </lineage>
</organism>
<evidence type="ECO:0000313" key="2">
    <source>
        <dbReference type="EMBL" id="CAJ1969991.1"/>
    </source>
</evidence>
<comment type="caution">
    <text evidence="2">The sequence shown here is derived from an EMBL/GenBank/DDBJ whole genome shotgun (WGS) entry which is preliminary data.</text>
</comment>
<keyword evidence="3" id="KW-1185">Reference proteome</keyword>
<evidence type="ECO:0000313" key="3">
    <source>
        <dbReference type="Proteomes" id="UP001295423"/>
    </source>
</evidence>
<accession>A0AAD2GCH5</accession>
<reference evidence="2" key="1">
    <citation type="submission" date="2023-08" db="EMBL/GenBank/DDBJ databases">
        <authorList>
            <person name="Audoor S."/>
            <person name="Bilcke G."/>
        </authorList>
    </citation>
    <scope>NUCLEOTIDE SEQUENCE</scope>
</reference>
<feature type="region of interest" description="Disordered" evidence="1">
    <location>
        <begin position="168"/>
        <end position="188"/>
    </location>
</feature>
<feature type="compositionally biased region" description="Basic and acidic residues" evidence="1">
    <location>
        <begin position="168"/>
        <end position="186"/>
    </location>
</feature>
<evidence type="ECO:0000256" key="1">
    <source>
        <dbReference type="SAM" id="MobiDB-lite"/>
    </source>
</evidence>
<dbReference type="AlphaFoldDB" id="A0AAD2GCH5"/>
<sequence length="228" mass="25551">MFSSDCRVINSLLVRLDIIQESFRAERVVVSTSKSGVSRGRNRWHGPRTGSRQHIAWKSSPRQKLLLSSIGSWTAATLFRKLTDSTLGTFARLELVFLGREATSSQPCLVYKTIRRKHHGQVVARLDCGESNLMLVSGTYTGVMEDKPFRLFVPQAIGLVTKSSRFGVREKDAPDENPQEARREQPHTAIRTGVTRLLDVVISPEILFLETLQLPLENILLLRALGAN</sequence>
<proteinExistence type="predicted"/>
<dbReference type="Proteomes" id="UP001295423">
    <property type="component" value="Unassembled WGS sequence"/>
</dbReference>
<name>A0AAD2GCH5_9STRA</name>
<protein>
    <submittedName>
        <fullName evidence="2">Uncharacterized protein</fullName>
    </submittedName>
</protein>